<gene>
    <name evidence="1" type="ORF">CHYS00102_LOCUS5416</name>
</gene>
<reference evidence="1" key="1">
    <citation type="submission" date="2021-01" db="EMBL/GenBank/DDBJ databases">
        <authorList>
            <person name="Corre E."/>
            <person name="Pelletier E."/>
            <person name="Niang G."/>
            <person name="Scheremetjew M."/>
            <person name="Finn R."/>
            <person name="Kale V."/>
            <person name="Holt S."/>
            <person name="Cochrane G."/>
            <person name="Meng A."/>
            <person name="Brown T."/>
            <person name="Cohen L."/>
        </authorList>
    </citation>
    <scope>NUCLEOTIDE SEQUENCE</scope>
    <source>
        <strain evidence="1">308</strain>
    </source>
</reference>
<evidence type="ECO:0000313" key="1">
    <source>
        <dbReference type="EMBL" id="CAD8878232.1"/>
    </source>
</evidence>
<sequence>MVVSHDYDRFEKIPRHSRHALLTASTLTLLGFPGDASAEAMEWCTEAYFREVMLFCEDRYIREWELPQRDVLLRNSSLPLSLDAVNSYLASLDCPPSLLRLATDSLSWPSPRMSRALHWIVLTAAAEARTDVAATRPSALVEDDGDGMYNEFGPFPSGLNDDFVDAGVRAATAVLRRRYVYDLRSLQDHINRRIGKAQETYLKLDAERPTELKSKKRVSGGEKLKDMTIWKRILEKKK</sequence>
<dbReference type="EMBL" id="HBFR01007518">
    <property type="protein sequence ID" value="CAD8878232.1"/>
    <property type="molecule type" value="Transcribed_RNA"/>
</dbReference>
<accession>A0A7S1B994</accession>
<organism evidence="1">
    <name type="scientific">Corethron hystrix</name>
    <dbReference type="NCBI Taxonomy" id="216773"/>
    <lineage>
        <taxon>Eukaryota</taxon>
        <taxon>Sar</taxon>
        <taxon>Stramenopiles</taxon>
        <taxon>Ochrophyta</taxon>
        <taxon>Bacillariophyta</taxon>
        <taxon>Coscinodiscophyceae</taxon>
        <taxon>Corethrophycidae</taxon>
        <taxon>Corethrales</taxon>
        <taxon>Corethraceae</taxon>
        <taxon>Corethron</taxon>
    </lineage>
</organism>
<name>A0A7S1B994_9STRA</name>
<proteinExistence type="predicted"/>
<dbReference type="AlphaFoldDB" id="A0A7S1B994"/>
<protein>
    <submittedName>
        <fullName evidence="1">Uncharacterized protein</fullName>
    </submittedName>
</protein>